<proteinExistence type="predicted"/>
<accession>A0A6A6XMH4</accession>
<name>A0A6A6XMH4_9PLEO</name>
<organism evidence="2 3">
    <name type="scientific">Melanomma pulvis-pyrius CBS 109.77</name>
    <dbReference type="NCBI Taxonomy" id="1314802"/>
    <lineage>
        <taxon>Eukaryota</taxon>
        <taxon>Fungi</taxon>
        <taxon>Dikarya</taxon>
        <taxon>Ascomycota</taxon>
        <taxon>Pezizomycotina</taxon>
        <taxon>Dothideomycetes</taxon>
        <taxon>Pleosporomycetidae</taxon>
        <taxon>Pleosporales</taxon>
        <taxon>Melanommataceae</taxon>
        <taxon>Melanomma</taxon>
    </lineage>
</organism>
<evidence type="ECO:0000256" key="1">
    <source>
        <dbReference type="SAM" id="SignalP"/>
    </source>
</evidence>
<dbReference type="OrthoDB" id="3748423at2759"/>
<gene>
    <name evidence="2" type="ORF">K505DRAFT_405588</name>
</gene>
<feature type="chain" id="PRO_5025626215" evidence="1">
    <location>
        <begin position="17"/>
        <end position="161"/>
    </location>
</feature>
<evidence type="ECO:0000313" key="2">
    <source>
        <dbReference type="EMBL" id="KAF2797766.1"/>
    </source>
</evidence>
<reference evidence="2" key="1">
    <citation type="journal article" date="2020" name="Stud. Mycol.">
        <title>101 Dothideomycetes genomes: a test case for predicting lifestyles and emergence of pathogens.</title>
        <authorList>
            <person name="Haridas S."/>
            <person name="Albert R."/>
            <person name="Binder M."/>
            <person name="Bloem J."/>
            <person name="Labutti K."/>
            <person name="Salamov A."/>
            <person name="Andreopoulos B."/>
            <person name="Baker S."/>
            <person name="Barry K."/>
            <person name="Bills G."/>
            <person name="Bluhm B."/>
            <person name="Cannon C."/>
            <person name="Castanera R."/>
            <person name="Culley D."/>
            <person name="Daum C."/>
            <person name="Ezra D."/>
            <person name="Gonzalez J."/>
            <person name="Henrissat B."/>
            <person name="Kuo A."/>
            <person name="Liang C."/>
            <person name="Lipzen A."/>
            <person name="Lutzoni F."/>
            <person name="Magnuson J."/>
            <person name="Mondo S."/>
            <person name="Nolan M."/>
            <person name="Ohm R."/>
            <person name="Pangilinan J."/>
            <person name="Park H.-J."/>
            <person name="Ramirez L."/>
            <person name="Alfaro M."/>
            <person name="Sun H."/>
            <person name="Tritt A."/>
            <person name="Yoshinaga Y."/>
            <person name="Zwiers L.-H."/>
            <person name="Turgeon B."/>
            <person name="Goodwin S."/>
            <person name="Spatafora J."/>
            <person name="Crous P."/>
            <person name="Grigoriev I."/>
        </authorList>
    </citation>
    <scope>NUCLEOTIDE SEQUENCE</scope>
    <source>
        <strain evidence="2">CBS 109.77</strain>
    </source>
</reference>
<dbReference type="EMBL" id="MU001799">
    <property type="protein sequence ID" value="KAF2797766.1"/>
    <property type="molecule type" value="Genomic_DNA"/>
</dbReference>
<sequence length="161" mass="16910">MKCFVVLASLLSIAAATNPFLQRDASCECDVSMCPPADGPGGEAHCKCVTSMIDKCYVDQTHAGVDCGTPVYPDGCVGGETPIKSMACGGKAGGECSTDEICYFPDKACDPHTTKCTGLCANNFCGGYWQKECPDSRWTCVQEDSCLKSGADDCDGKCVLN</sequence>
<keyword evidence="3" id="KW-1185">Reference proteome</keyword>
<protein>
    <submittedName>
        <fullName evidence="2">Uncharacterized protein</fullName>
    </submittedName>
</protein>
<keyword evidence="1" id="KW-0732">Signal</keyword>
<evidence type="ECO:0000313" key="3">
    <source>
        <dbReference type="Proteomes" id="UP000799757"/>
    </source>
</evidence>
<dbReference type="AlphaFoldDB" id="A0A6A6XMH4"/>
<dbReference type="Proteomes" id="UP000799757">
    <property type="component" value="Unassembled WGS sequence"/>
</dbReference>
<feature type="signal peptide" evidence="1">
    <location>
        <begin position="1"/>
        <end position="16"/>
    </location>
</feature>